<dbReference type="HOGENOM" id="CLU_849079_0_0_4"/>
<dbReference type="AlphaFoldDB" id="C3X4W5"/>
<feature type="domain" description="Autotransporter" evidence="1">
    <location>
        <begin position="15"/>
        <end position="301"/>
    </location>
</feature>
<dbReference type="InterPro" id="IPR036709">
    <property type="entry name" value="Autotransporte_beta_dom_sf"/>
</dbReference>
<name>C3X4W5_9BURK</name>
<gene>
    <name evidence="2" type="ORF">OFAG_01404</name>
</gene>
<evidence type="ECO:0000259" key="1">
    <source>
        <dbReference type="PROSITE" id="PS51208"/>
    </source>
</evidence>
<dbReference type="NCBIfam" id="TIGR01414">
    <property type="entry name" value="autotrans_barl"/>
    <property type="match status" value="1"/>
</dbReference>
<dbReference type="EMBL" id="ACDP02000006">
    <property type="protein sequence ID" value="EEO28251.1"/>
    <property type="molecule type" value="Genomic_DNA"/>
</dbReference>
<dbReference type="Proteomes" id="UP000003973">
    <property type="component" value="Unassembled WGS sequence"/>
</dbReference>
<accession>C3X4W5</accession>
<organism evidence="2 3">
    <name type="scientific">Oxalobacter paraformigenes</name>
    <dbReference type="NCBI Taxonomy" id="556268"/>
    <lineage>
        <taxon>Bacteria</taxon>
        <taxon>Pseudomonadati</taxon>
        <taxon>Pseudomonadota</taxon>
        <taxon>Betaproteobacteria</taxon>
        <taxon>Burkholderiales</taxon>
        <taxon>Oxalobacteraceae</taxon>
        <taxon>Oxalobacter</taxon>
    </lineage>
</organism>
<dbReference type="Gene3D" id="2.40.128.130">
    <property type="entry name" value="Autotransporter beta-domain"/>
    <property type="match status" value="1"/>
</dbReference>
<proteinExistence type="predicted"/>
<reference evidence="2" key="1">
    <citation type="submission" date="2011-10" db="EMBL/GenBank/DDBJ databases">
        <title>The Genome Sequence of Oxalobacter formigenes HOxBLS.</title>
        <authorList>
            <consortium name="The Broad Institute Genome Sequencing Platform"/>
            <person name="Earl A."/>
            <person name="Ward D."/>
            <person name="Feldgarden M."/>
            <person name="Gevers D."/>
            <person name="Allison M.J."/>
            <person name="Humphrey S."/>
            <person name="Young S.K."/>
            <person name="Zeng Q."/>
            <person name="Gargeya S."/>
            <person name="Fitzgerald M."/>
            <person name="Haas B."/>
            <person name="Abouelleil A."/>
            <person name="Alvarado L."/>
            <person name="Arachchi H.M."/>
            <person name="Berlin A."/>
            <person name="Brown A."/>
            <person name="Chapman S.B."/>
            <person name="Chen Z."/>
            <person name="Dunbar C."/>
            <person name="Freedman E."/>
            <person name="Gearin G."/>
            <person name="Goldberg J."/>
            <person name="Griggs A."/>
            <person name="Gujja S."/>
            <person name="Heiman D."/>
            <person name="Howarth C."/>
            <person name="Larson L."/>
            <person name="Lui A."/>
            <person name="MacDonald P.J.P."/>
            <person name="Montmayeur A."/>
            <person name="Murphy C."/>
            <person name="Neiman D."/>
            <person name="Pearson M."/>
            <person name="Priest M."/>
            <person name="Roberts A."/>
            <person name="Saif S."/>
            <person name="Shea T."/>
            <person name="Shenoy N."/>
            <person name="Sisk P."/>
            <person name="Stolte C."/>
            <person name="Sykes S."/>
            <person name="Wortman J."/>
            <person name="Nusbaum C."/>
            <person name="Birren B."/>
        </authorList>
    </citation>
    <scope>NUCLEOTIDE SEQUENCE [LARGE SCALE GENOMIC DNA]</scope>
    <source>
        <strain evidence="2">HOxBLS</strain>
    </source>
</reference>
<keyword evidence="3" id="KW-1185">Reference proteome</keyword>
<evidence type="ECO:0000313" key="3">
    <source>
        <dbReference type="Proteomes" id="UP000003973"/>
    </source>
</evidence>
<comment type="caution">
    <text evidence="2">The sequence shown here is derived from an EMBL/GenBank/DDBJ whole genome shotgun (WGS) entry which is preliminary data.</text>
</comment>
<protein>
    <submittedName>
        <fullName evidence="2">Outer membrane autotransporter barrel domain-containing protein</fullName>
    </submittedName>
</protein>
<dbReference type="PROSITE" id="PS51208">
    <property type="entry name" value="AUTOTRANSPORTER"/>
    <property type="match status" value="1"/>
</dbReference>
<dbReference type="InterPro" id="IPR005546">
    <property type="entry name" value="Autotransporte_beta"/>
</dbReference>
<evidence type="ECO:0000313" key="2">
    <source>
        <dbReference type="EMBL" id="EEO28251.1"/>
    </source>
</evidence>
<dbReference type="Pfam" id="PF03797">
    <property type="entry name" value="Autotransporter"/>
    <property type="match status" value="1"/>
</dbReference>
<dbReference type="RefSeq" id="WP_005877813.1">
    <property type="nucleotide sequence ID" value="NZ_CABMNL010000001.1"/>
</dbReference>
<dbReference type="SUPFAM" id="SSF103515">
    <property type="entry name" value="Autotransporter"/>
    <property type="match status" value="1"/>
</dbReference>
<dbReference type="GO" id="GO:0019867">
    <property type="term" value="C:outer membrane"/>
    <property type="evidence" value="ECO:0007669"/>
    <property type="project" value="InterPro"/>
</dbReference>
<sequence length="302" mass="32694">MSLTSNISQPGAPLLHKEGADLWASVLYRNTDRSGLKAGNFSSNYDNDFGGIIVGTDYTGIAIGSEKYRLGAALSYGKGDSKSRGDFNHTKNDYDTYGANIYGGWNNANANIVVDIGYLKGDNDLKQDVSAALGGNLKANVDTKVWTAGVKAEYRMATGMMDVTPHIGARYMNLKTDSFNTRNDLGTVFHNDSETQNLWQFPIGVTFGGNYQSATGWTVKPKFDVSVIPASGDRDVKTRVNVPGVNAVDSASADMMDNLSWRGMLGLEVQRGDTSFGLQAGYQKSDDARSRGLMLSFGHQFD</sequence>
<dbReference type="InterPro" id="IPR006315">
    <property type="entry name" value="OM_autotransptr_brl_dom"/>
</dbReference>
<dbReference type="SMART" id="SM00869">
    <property type="entry name" value="Autotransporter"/>
    <property type="match status" value="1"/>
</dbReference>
<dbReference type="eggNOG" id="COG4625">
    <property type="taxonomic scope" value="Bacteria"/>
</dbReference>